<dbReference type="PROSITE" id="PS00061">
    <property type="entry name" value="ADH_SHORT"/>
    <property type="match status" value="1"/>
</dbReference>
<comment type="similarity">
    <text evidence="1">Belongs to the short-chain dehydrogenases/reductases (SDR) family.</text>
</comment>
<dbReference type="Proteomes" id="UP000553963">
    <property type="component" value="Unassembled WGS sequence"/>
</dbReference>
<proteinExistence type="inferred from homology"/>
<dbReference type="PRINTS" id="PR00080">
    <property type="entry name" value="SDRFAMILY"/>
</dbReference>
<dbReference type="PANTHER" id="PTHR43008:SF4">
    <property type="entry name" value="CHAIN DEHYDROGENASE, PUTATIVE (AFU_ORTHOLOGUE AFUA_4G08710)-RELATED"/>
    <property type="match status" value="1"/>
</dbReference>
<dbReference type="EMBL" id="JACIDS010000003">
    <property type="protein sequence ID" value="MBB3931428.1"/>
    <property type="molecule type" value="Genomic_DNA"/>
</dbReference>
<keyword evidence="4" id="KW-1185">Reference proteome</keyword>
<dbReference type="Gene3D" id="3.40.50.720">
    <property type="entry name" value="NAD(P)-binding Rossmann-like Domain"/>
    <property type="match status" value="1"/>
</dbReference>
<dbReference type="NCBIfam" id="NF005559">
    <property type="entry name" value="PRK07231.1"/>
    <property type="match status" value="1"/>
</dbReference>
<evidence type="ECO:0000256" key="2">
    <source>
        <dbReference type="ARBA" id="ARBA00023002"/>
    </source>
</evidence>
<dbReference type="PANTHER" id="PTHR43008">
    <property type="entry name" value="BENZIL REDUCTASE"/>
    <property type="match status" value="1"/>
</dbReference>
<dbReference type="FunFam" id="3.40.50.720:FF:000084">
    <property type="entry name" value="Short-chain dehydrogenase reductase"/>
    <property type="match status" value="1"/>
</dbReference>
<dbReference type="AlphaFoldDB" id="A0A840AQ64"/>
<keyword evidence="2" id="KW-0560">Oxidoreductase</keyword>
<dbReference type="InterPro" id="IPR036291">
    <property type="entry name" value="NAD(P)-bd_dom_sf"/>
</dbReference>
<evidence type="ECO:0000256" key="1">
    <source>
        <dbReference type="ARBA" id="ARBA00006484"/>
    </source>
</evidence>
<dbReference type="InterPro" id="IPR020904">
    <property type="entry name" value="Sc_DH/Rdtase_CS"/>
</dbReference>
<dbReference type="PRINTS" id="PR00081">
    <property type="entry name" value="GDHRDH"/>
</dbReference>
<dbReference type="SUPFAM" id="SSF51735">
    <property type="entry name" value="NAD(P)-binding Rossmann-fold domains"/>
    <property type="match status" value="1"/>
</dbReference>
<organism evidence="3 4">
    <name type="scientific">Kaistia hirudinis</name>
    <dbReference type="NCBI Taxonomy" id="1293440"/>
    <lineage>
        <taxon>Bacteria</taxon>
        <taxon>Pseudomonadati</taxon>
        <taxon>Pseudomonadota</taxon>
        <taxon>Alphaproteobacteria</taxon>
        <taxon>Hyphomicrobiales</taxon>
        <taxon>Kaistiaceae</taxon>
        <taxon>Kaistia</taxon>
    </lineage>
</organism>
<accession>A0A840AQ64</accession>
<gene>
    <name evidence="3" type="ORF">GGR25_002478</name>
</gene>
<reference evidence="3 4" key="1">
    <citation type="submission" date="2020-08" db="EMBL/GenBank/DDBJ databases">
        <title>Genomic Encyclopedia of Type Strains, Phase IV (KMG-IV): sequencing the most valuable type-strain genomes for metagenomic binning, comparative biology and taxonomic classification.</title>
        <authorList>
            <person name="Goeker M."/>
        </authorList>
    </citation>
    <scope>NUCLEOTIDE SEQUENCE [LARGE SCALE GENOMIC DNA]</scope>
    <source>
        <strain evidence="3 4">DSM 25966</strain>
    </source>
</reference>
<evidence type="ECO:0000313" key="4">
    <source>
        <dbReference type="Proteomes" id="UP000553963"/>
    </source>
</evidence>
<name>A0A840AQ64_9HYPH</name>
<comment type="caution">
    <text evidence="3">The sequence shown here is derived from an EMBL/GenBank/DDBJ whole genome shotgun (WGS) entry which is preliminary data.</text>
</comment>
<dbReference type="Pfam" id="PF13561">
    <property type="entry name" value="adh_short_C2"/>
    <property type="match status" value="1"/>
</dbReference>
<dbReference type="GO" id="GO:0050664">
    <property type="term" value="F:oxidoreductase activity, acting on NAD(P)H, oxygen as acceptor"/>
    <property type="evidence" value="ECO:0007669"/>
    <property type="project" value="TreeGrafter"/>
</dbReference>
<dbReference type="RefSeq" id="WP_183399068.1">
    <property type="nucleotide sequence ID" value="NZ_JACIDS010000003.1"/>
</dbReference>
<dbReference type="InterPro" id="IPR002347">
    <property type="entry name" value="SDR_fam"/>
</dbReference>
<protein>
    <submittedName>
        <fullName evidence="3">NAD(P)-dependent dehydrogenase (Short-subunit alcohol dehydrogenase family)</fullName>
    </submittedName>
</protein>
<evidence type="ECO:0000313" key="3">
    <source>
        <dbReference type="EMBL" id="MBB3931428.1"/>
    </source>
</evidence>
<sequence length="258" mass="27285">MSVLDRYGLKGRTAIVAGGARGMGRAIAELAAQTGADIVILDILEKETKETADYIASTYGRKTKGIVADLSDATAAQAAVEQAVAEFGRIEVLFNCTGIAPNTYVLDIPAAEWAQVMNVNVNAQFFVAQAAARHMAEIGGGSIVCIGSNSGFIVDRPQPQAHYNASKAAVHQMVKSLACELGPKNVRVNAVAPGFIVTEMTKRGMSNPEWLTTWTDNTPMGRLGKPEEIANIMLFLASDASAFMTGSIVIADGGYTAW</sequence>